<feature type="binding site" evidence="13">
    <location>
        <begin position="118"/>
        <end position="121"/>
    </location>
    <ligand>
        <name>NAD(+)</name>
        <dbReference type="ChEBI" id="CHEBI:57540"/>
    </ligand>
</feature>
<dbReference type="EC" id="1.17.1.8" evidence="10 13"/>
<accession>A0A0K6GXM2</accession>
<keyword evidence="8 13" id="KW-0457">Lysine biosynthesis</keyword>
<feature type="active site" description="Proton donor/acceptor" evidence="13">
    <location>
        <position position="150"/>
    </location>
</feature>
<gene>
    <name evidence="13" type="primary">dapB</name>
    <name evidence="16" type="ORF">Ga0061064_0624</name>
</gene>
<dbReference type="AlphaFoldDB" id="A0A0K6GXM2"/>
<evidence type="ECO:0000313" key="16">
    <source>
        <dbReference type="EMBL" id="CUA83476.1"/>
    </source>
</evidence>
<evidence type="ECO:0000256" key="5">
    <source>
        <dbReference type="ARBA" id="ARBA00022915"/>
    </source>
</evidence>
<dbReference type="PANTHER" id="PTHR20836:SF0">
    <property type="entry name" value="4-HYDROXY-TETRAHYDRODIPICOLINATE REDUCTASE 1, CHLOROPLASTIC-RELATED"/>
    <property type="match status" value="1"/>
</dbReference>
<feature type="binding site" evidence="13">
    <location>
        <begin position="94"/>
        <end position="96"/>
    </location>
    <ligand>
        <name>NAD(+)</name>
        <dbReference type="ChEBI" id="CHEBI:57540"/>
    </ligand>
</feature>
<dbReference type="InterPro" id="IPR022664">
    <property type="entry name" value="DapB_N_CS"/>
</dbReference>
<evidence type="ECO:0000256" key="9">
    <source>
        <dbReference type="ARBA" id="ARBA00037922"/>
    </source>
</evidence>
<sequence length="267" mass="28242">MKLGILGATGRMGQAVIASAPRYNATVTAAVVSQQSNRYGEPIRANTAGAGVRFQHGHELQPGQVDVLIDFSLPQALADNLQLAKQLQVPIVVCTTGLSEQQQCSLIQAAEQIPVLYAANTSVGITLLRQLVQLTAAALPDTDIEIFEAHHSAKRDGPSGTAVVLGESAAAGRGKSLAELSAGVRADGVREPGSIGFSVLRAADIIGEHTVMFAHSGERLELTHRVSNRQIFAQGAIQASQWLVKQPSGLYSMADMLHLKTLLKQLV</sequence>
<dbReference type="HAMAP" id="MF_00102">
    <property type="entry name" value="DapB"/>
    <property type="match status" value="1"/>
</dbReference>
<dbReference type="GO" id="GO:0009089">
    <property type="term" value="P:lysine biosynthetic process via diaminopimelate"/>
    <property type="evidence" value="ECO:0007669"/>
    <property type="project" value="UniProtKB-UniRule"/>
</dbReference>
<comment type="similarity">
    <text evidence="1 13">Belongs to the DapB family.</text>
</comment>
<feature type="binding site" evidence="13">
    <location>
        <begin position="160"/>
        <end position="161"/>
    </location>
    <ligand>
        <name>(S)-2,3,4,5-tetrahydrodipicolinate</name>
        <dbReference type="ChEBI" id="CHEBI:16845"/>
    </ligand>
</feature>
<evidence type="ECO:0000256" key="4">
    <source>
        <dbReference type="ARBA" id="ARBA00022857"/>
    </source>
</evidence>
<evidence type="ECO:0000256" key="1">
    <source>
        <dbReference type="ARBA" id="ARBA00006642"/>
    </source>
</evidence>
<comment type="catalytic activity">
    <reaction evidence="11 13">
        <text>(S)-2,3,4,5-tetrahydrodipicolinate + NADP(+) + H2O = (2S,4S)-4-hydroxy-2,3,4,5-tetrahydrodipicolinate + NADPH + H(+)</text>
        <dbReference type="Rhea" id="RHEA:35331"/>
        <dbReference type="ChEBI" id="CHEBI:15377"/>
        <dbReference type="ChEBI" id="CHEBI:15378"/>
        <dbReference type="ChEBI" id="CHEBI:16845"/>
        <dbReference type="ChEBI" id="CHEBI:57783"/>
        <dbReference type="ChEBI" id="CHEBI:58349"/>
        <dbReference type="ChEBI" id="CHEBI:67139"/>
        <dbReference type="EC" id="1.17.1.8"/>
    </reaction>
</comment>
<dbReference type="PROSITE" id="PS01298">
    <property type="entry name" value="DAPB"/>
    <property type="match status" value="1"/>
</dbReference>
<keyword evidence="3 13" id="KW-0028">Amino-acid biosynthesis</keyword>
<feature type="binding site" evidence="13">
    <location>
        <begin position="7"/>
        <end position="12"/>
    </location>
    <ligand>
        <name>NAD(+)</name>
        <dbReference type="ChEBI" id="CHEBI:57540"/>
    </ligand>
</feature>
<dbReference type="Pfam" id="PF05173">
    <property type="entry name" value="DapB_C"/>
    <property type="match status" value="1"/>
</dbReference>
<evidence type="ECO:0000256" key="6">
    <source>
        <dbReference type="ARBA" id="ARBA00023002"/>
    </source>
</evidence>
<reference evidence="17" key="1">
    <citation type="submission" date="2015-08" db="EMBL/GenBank/DDBJ databases">
        <authorList>
            <person name="Varghese N."/>
        </authorList>
    </citation>
    <scope>NUCLEOTIDE SEQUENCE [LARGE SCALE GENOMIC DNA]</scope>
    <source>
        <strain evidence="17">DSM 27808</strain>
    </source>
</reference>
<dbReference type="RefSeq" id="WP_055438289.1">
    <property type="nucleotide sequence ID" value="NZ_CYHB01000001.1"/>
</dbReference>
<evidence type="ECO:0000256" key="8">
    <source>
        <dbReference type="ARBA" id="ARBA00023154"/>
    </source>
</evidence>
<dbReference type="InterPro" id="IPR036291">
    <property type="entry name" value="NAD(P)-bd_dom_sf"/>
</dbReference>
<evidence type="ECO:0000256" key="2">
    <source>
        <dbReference type="ARBA" id="ARBA00022490"/>
    </source>
</evidence>
<dbReference type="GO" id="GO:0019877">
    <property type="term" value="P:diaminopimelate biosynthetic process"/>
    <property type="evidence" value="ECO:0007669"/>
    <property type="project" value="UniProtKB-UniRule"/>
</dbReference>
<comment type="caution">
    <text evidence="13">Was originally thought to be a dihydrodipicolinate reductase (DHDPR), catalyzing the conversion of dihydrodipicolinate to tetrahydrodipicolinate. However, it was shown in E.coli that the substrate of the enzymatic reaction is not dihydrodipicolinate (DHDP) but in fact (2S,4S)-4-hydroxy-2,3,4,5-tetrahydrodipicolinic acid (HTPA), the product released by the DapA-catalyzed reaction.</text>
</comment>
<dbReference type="CDD" id="cd02274">
    <property type="entry name" value="DHDPR_N"/>
    <property type="match status" value="1"/>
</dbReference>
<keyword evidence="17" id="KW-1185">Reference proteome</keyword>
<keyword evidence="7 13" id="KW-0520">NAD</keyword>
<comment type="function">
    <text evidence="13">Catalyzes the conversion of 4-hydroxy-tetrahydrodipicolinate (HTPA) to tetrahydrodipicolinate.</text>
</comment>
<dbReference type="SUPFAM" id="SSF55347">
    <property type="entry name" value="Glyceraldehyde-3-phosphate dehydrogenase-like, C-terminal domain"/>
    <property type="match status" value="1"/>
</dbReference>
<feature type="domain" description="Dihydrodipicolinate reductase C-terminal" evidence="15">
    <location>
        <begin position="124"/>
        <end position="257"/>
    </location>
</feature>
<evidence type="ECO:0000256" key="11">
    <source>
        <dbReference type="ARBA" id="ARBA00049080"/>
    </source>
</evidence>
<feature type="binding site" evidence="13">
    <location>
        <position position="41"/>
    </location>
    <ligand>
        <name>NAD(+)</name>
        <dbReference type="ChEBI" id="CHEBI:57540"/>
    </ligand>
</feature>
<keyword evidence="4 13" id="KW-0521">NADP</keyword>
<evidence type="ECO:0000256" key="12">
    <source>
        <dbReference type="ARBA" id="ARBA00049396"/>
    </source>
</evidence>
<dbReference type="OrthoDB" id="9790352at2"/>
<dbReference type="InterPro" id="IPR023940">
    <property type="entry name" value="DHDPR_bac"/>
</dbReference>
<comment type="pathway">
    <text evidence="9 13">Amino-acid biosynthesis; L-lysine biosynthesis via DAP pathway; (S)-tetrahydrodipicolinate from L-aspartate: step 4/4.</text>
</comment>
<keyword evidence="6 13" id="KW-0560">Oxidoreductase</keyword>
<dbReference type="GO" id="GO:0050661">
    <property type="term" value="F:NADP binding"/>
    <property type="evidence" value="ECO:0007669"/>
    <property type="project" value="UniProtKB-UniRule"/>
</dbReference>
<evidence type="ECO:0000256" key="3">
    <source>
        <dbReference type="ARBA" id="ARBA00022605"/>
    </source>
</evidence>
<feature type="domain" description="Dihydrodipicolinate reductase N-terminal" evidence="14">
    <location>
        <begin position="1"/>
        <end position="120"/>
    </location>
</feature>
<dbReference type="NCBIfam" id="TIGR00036">
    <property type="entry name" value="dapB"/>
    <property type="match status" value="1"/>
</dbReference>
<organism evidence="16 17">
    <name type="scientific">Pseudidiomarina woesei</name>
    <dbReference type="NCBI Taxonomy" id="1381080"/>
    <lineage>
        <taxon>Bacteria</taxon>
        <taxon>Pseudomonadati</taxon>
        <taxon>Pseudomonadota</taxon>
        <taxon>Gammaproteobacteria</taxon>
        <taxon>Alteromonadales</taxon>
        <taxon>Idiomarinaceae</taxon>
        <taxon>Pseudidiomarina</taxon>
    </lineage>
</organism>
<dbReference type="PIRSF" id="PIRSF000161">
    <property type="entry name" value="DHPR"/>
    <property type="match status" value="1"/>
</dbReference>
<keyword evidence="5 13" id="KW-0220">Diaminopimelate biosynthesis</keyword>
<comment type="subcellular location">
    <subcellularLocation>
        <location evidence="13">Cytoplasm</location>
    </subcellularLocation>
</comment>
<evidence type="ECO:0000256" key="10">
    <source>
        <dbReference type="ARBA" id="ARBA00038983"/>
    </source>
</evidence>
<dbReference type="Gene3D" id="3.40.50.720">
    <property type="entry name" value="NAD(P)-binding Rossmann-like Domain"/>
    <property type="match status" value="1"/>
</dbReference>
<dbReference type="GO" id="GO:0051287">
    <property type="term" value="F:NAD binding"/>
    <property type="evidence" value="ECO:0007669"/>
    <property type="project" value="UniProtKB-UniRule"/>
</dbReference>
<dbReference type="InterPro" id="IPR022663">
    <property type="entry name" value="DapB_C"/>
</dbReference>
<dbReference type="InterPro" id="IPR000846">
    <property type="entry name" value="DapB_N"/>
</dbReference>
<evidence type="ECO:0000256" key="7">
    <source>
        <dbReference type="ARBA" id="ARBA00023027"/>
    </source>
</evidence>
<evidence type="ECO:0000259" key="15">
    <source>
        <dbReference type="Pfam" id="PF05173"/>
    </source>
</evidence>
<evidence type="ECO:0000313" key="17">
    <source>
        <dbReference type="Proteomes" id="UP000182598"/>
    </source>
</evidence>
<dbReference type="SUPFAM" id="SSF51735">
    <property type="entry name" value="NAD(P)-binding Rossmann-fold domains"/>
    <property type="match status" value="1"/>
</dbReference>
<dbReference type="GO" id="GO:0008839">
    <property type="term" value="F:4-hydroxy-tetrahydrodipicolinate reductase"/>
    <property type="evidence" value="ECO:0007669"/>
    <property type="project" value="UniProtKB-UniRule"/>
</dbReference>
<feature type="binding site" evidence="13">
    <location>
        <position position="44"/>
    </location>
    <ligand>
        <name>NADP(+)</name>
        <dbReference type="ChEBI" id="CHEBI:58349"/>
    </ligand>
</feature>
<feature type="binding site" evidence="13">
    <location>
        <position position="151"/>
    </location>
    <ligand>
        <name>(S)-2,3,4,5-tetrahydrodipicolinate</name>
        <dbReference type="ChEBI" id="CHEBI:16845"/>
    </ligand>
</feature>
<comment type="catalytic activity">
    <reaction evidence="12 13">
        <text>(S)-2,3,4,5-tetrahydrodipicolinate + NAD(+) + H2O = (2S,4S)-4-hydroxy-2,3,4,5-tetrahydrodipicolinate + NADH + H(+)</text>
        <dbReference type="Rhea" id="RHEA:35323"/>
        <dbReference type="ChEBI" id="CHEBI:15377"/>
        <dbReference type="ChEBI" id="CHEBI:15378"/>
        <dbReference type="ChEBI" id="CHEBI:16845"/>
        <dbReference type="ChEBI" id="CHEBI:57540"/>
        <dbReference type="ChEBI" id="CHEBI:57945"/>
        <dbReference type="ChEBI" id="CHEBI:67139"/>
        <dbReference type="EC" id="1.17.1.8"/>
    </reaction>
</comment>
<feature type="active site" description="Proton donor" evidence="13">
    <location>
        <position position="154"/>
    </location>
</feature>
<keyword evidence="2 13" id="KW-0963">Cytoplasm</keyword>
<name>A0A0K6GXM2_9GAMM</name>
<dbReference type="EMBL" id="CYHB01000001">
    <property type="protein sequence ID" value="CUA83476.1"/>
    <property type="molecule type" value="Genomic_DNA"/>
</dbReference>
<dbReference type="GO" id="GO:0016726">
    <property type="term" value="F:oxidoreductase activity, acting on CH or CH2 groups, NAD or NADP as acceptor"/>
    <property type="evidence" value="ECO:0007669"/>
    <property type="project" value="UniProtKB-UniRule"/>
</dbReference>
<dbReference type="Pfam" id="PF01113">
    <property type="entry name" value="DapB_N"/>
    <property type="match status" value="1"/>
</dbReference>
<dbReference type="Gene3D" id="3.30.360.10">
    <property type="entry name" value="Dihydrodipicolinate Reductase, domain 2"/>
    <property type="match status" value="1"/>
</dbReference>
<dbReference type="UniPathway" id="UPA00034">
    <property type="reaction ID" value="UER00018"/>
</dbReference>
<evidence type="ECO:0000256" key="13">
    <source>
        <dbReference type="HAMAP-Rule" id="MF_00102"/>
    </source>
</evidence>
<evidence type="ECO:0000259" key="14">
    <source>
        <dbReference type="Pfam" id="PF01113"/>
    </source>
</evidence>
<dbReference type="GO" id="GO:0005829">
    <property type="term" value="C:cytosol"/>
    <property type="evidence" value="ECO:0007669"/>
    <property type="project" value="TreeGrafter"/>
</dbReference>
<protein>
    <recommendedName>
        <fullName evidence="10 13">4-hydroxy-tetrahydrodipicolinate reductase</fullName>
        <shortName evidence="13">HTPA reductase</shortName>
        <ecNumber evidence="10 13">1.17.1.8</ecNumber>
    </recommendedName>
</protein>
<dbReference type="Proteomes" id="UP000182598">
    <property type="component" value="Unassembled WGS sequence"/>
</dbReference>
<dbReference type="PANTHER" id="PTHR20836">
    <property type="entry name" value="DIHYDRODIPICOLINATE REDUCTASE"/>
    <property type="match status" value="1"/>
</dbReference>
<proteinExistence type="inferred from homology"/>
<comment type="subunit">
    <text evidence="13">Homotetramer.</text>
</comment>